<dbReference type="Gene3D" id="3.30.200.20">
    <property type="entry name" value="Phosphorylase Kinase, domain 1"/>
    <property type="match status" value="2"/>
</dbReference>
<evidence type="ECO:0000256" key="1">
    <source>
        <dbReference type="ARBA" id="ARBA00022741"/>
    </source>
</evidence>
<dbReference type="InterPro" id="IPR045133">
    <property type="entry name" value="IRE1/2-like"/>
</dbReference>
<dbReference type="InterPro" id="IPR036770">
    <property type="entry name" value="Ankyrin_rpt-contain_sf"/>
</dbReference>
<organism evidence="7 8">
    <name type="scientific">Daphnia magna</name>
    <dbReference type="NCBI Taxonomy" id="35525"/>
    <lineage>
        <taxon>Eukaryota</taxon>
        <taxon>Metazoa</taxon>
        <taxon>Ecdysozoa</taxon>
        <taxon>Arthropoda</taxon>
        <taxon>Crustacea</taxon>
        <taxon>Branchiopoda</taxon>
        <taxon>Diplostraca</taxon>
        <taxon>Cladocera</taxon>
        <taxon>Anomopoda</taxon>
        <taxon>Daphniidae</taxon>
        <taxon>Daphnia</taxon>
    </lineage>
</organism>
<reference evidence="7 8" key="1">
    <citation type="journal article" date="2023" name="Nucleic Acids Res.">
        <title>The hologenome of Daphnia magna reveals possible DNA methylation and microbiome-mediated evolution of the host genome.</title>
        <authorList>
            <person name="Chaturvedi A."/>
            <person name="Li X."/>
            <person name="Dhandapani V."/>
            <person name="Marshall H."/>
            <person name="Kissane S."/>
            <person name="Cuenca-Cambronero M."/>
            <person name="Asole G."/>
            <person name="Calvet F."/>
            <person name="Ruiz-Romero M."/>
            <person name="Marangio P."/>
            <person name="Guigo R."/>
            <person name="Rago D."/>
            <person name="Mirbahai L."/>
            <person name="Eastwood N."/>
            <person name="Colbourne J.K."/>
            <person name="Zhou J."/>
            <person name="Mallon E."/>
            <person name="Orsini L."/>
        </authorList>
    </citation>
    <scope>NUCLEOTIDE SEQUENCE [LARGE SCALE GENOMIC DNA]</scope>
    <source>
        <strain evidence="7">LRV0_1</strain>
    </source>
</reference>
<dbReference type="InterPro" id="IPR011009">
    <property type="entry name" value="Kinase-like_dom_sf"/>
</dbReference>
<keyword evidence="2 4" id="KW-0067">ATP-binding</keyword>
<dbReference type="PANTHER" id="PTHR13954">
    <property type="entry name" value="IRE1-RELATED"/>
    <property type="match status" value="1"/>
</dbReference>
<evidence type="ECO:0000256" key="4">
    <source>
        <dbReference type="PROSITE-ProRule" id="PRU10141"/>
    </source>
</evidence>
<dbReference type="Gene3D" id="1.25.40.20">
    <property type="entry name" value="Ankyrin repeat-containing domain"/>
    <property type="match status" value="2"/>
</dbReference>
<dbReference type="SUPFAM" id="SSF56112">
    <property type="entry name" value="Protein kinase-like (PK-like)"/>
    <property type="match status" value="2"/>
</dbReference>
<feature type="domain" description="Protein kinase" evidence="6">
    <location>
        <begin position="341"/>
        <end position="616"/>
    </location>
</feature>
<dbReference type="Pfam" id="PF00069">
    <property type="entry name" value="Pkinase"/>
    <property type="match status" value="2"/>
</dbReference>
<dbReference type="InterPro" id="IPR008271">
    <property type="entry name" value="Ser/Thr_kinase_AS"/>
</dbReference>
<proteinExistence type="predicted"/>
<dbReference type="PANTHER" id="PTHR13954:SF6">
    <property type="entry name" value="NON-SPECIFIC SERINE_THREONINE PROTEIN KINASE"/>
    <property type="match status" value="1"/>
</dbReference>
<feature type="repeat" description="ANK" evidence="3">
    <location>
        <begin position="691"/>
        <end position="727"/>
    </location>
</feature>
<dbReference type="SUPFAM" id="SSF48403">
    <property type="entry name" value="Ankyrin repeat"/>
    <property type="match status" value="1"/>
</dbReference>
<dbReference type="InterPro" id="IPR017441">
    <property type="entry name" value="Protein_kinase_ATP_BS"/>
</dbReference>
<evidence type="ECO:0000256" key="5">
    <source>
        <dbReference type="SAM" id="Coils"/>
    </source>
</evidence>
<gene>
    <name evidence="7" type="ORF">OUZ56_020390</name>
</gene>
<feature type="repeat" description="ANK" evidence="3">
    <location>
        <begin position="728"/>
        <end position="764"/>
    </location>
</feature>
<dbReference type="PROSITE" id="PS50297">
    <property type="entry name" value="ANK_REP_REGION"/>
    <property type="match status" value="3"/>
</dbReference>
<dbReference type="PROSITE" id="PS50011">
    <property type="entry name" value="PROTEIN_KINASE_DOM"/>
    <property type="match status" value="2"/>
</dbReference>
<protein>
    <recommendedName>
        <fullName evidence="6">Protein kinase domain-containing protein</fullName>
    </recommendedName>
</protein>
<evidence type="ECO:0000259" key="6">
    <source>
        <dbReference type="PROSITE" id="PS50011"/>
    </source>
</evidence>
<dbReference type="PROSITE" id="PS50088">
    <property type="entry name" value="ANK_REPEAT"/>
    <property type="match status" value="5"/>
</dbReference>
<comment type="caution">
    <text evidence="7">The sequence shown here is derived from an EMBL/GenBank/DDBJ whole genome shotgun (WGS) entry which is preliminary data.</text>
</comment>
<dbReference type="Proteomes" id="UP001234178">
    <property type="component" value="Unassembled WGS sequence"/>
</dbReference>
<dbReference type="Pfam" id="PF12796">
    <property type="entry name" value="Ank_2"/>
    <property type="match status" value="1"/>
</dbReference>
<evidence type="ECO:0000313" key="7">
    <source>
        <dbReference type="EMBL" id="KAK4011276.1"/>
    </source>
</evidence>
<keyword evidence="1 4" id="KW-0547">Nucleotide-binding</keyword>
<evidence type="ECO:0000256" key="2">
    <source>
        <dbReference type="ARBA" id="ARBA00022840"/>
    </source>
</evidence>
<dbReference type="EMBL" id="JAOYFB010000003">
    <property type="protein sequence ID" value="KAK4011276.1"/>
    <property type="molecule type" value="Genomic_DNA"/>
</dbReference>
<evidence type="ECO:0000256" key="3">
    <source>
        <dbReference type="PROSITE-ProRule" id="PRU00023"/>
    </source>
</evidence>
<dbReference type="Pfam" id="PF00023">
    <property type="entry name" value="Ank"/>
    <property type="match status" value="1"/>
</dbReference>
<feature type="binding site" evidence="4">
    <location>
        <position position="36"/>
    </location>
    <ligand>
        <name>ATP</name>
        <dbReference type="ChEBI" id="CHEBI:30616"/>
    </ligand>
</feature>
<feature type="repeat" description="ANK" evidence="3">
    <location>
        <begin position="765"/>
        <end position="801"/>
    </location>
</feature>
<name>A0ABQ9ZED0_9CRUS</name>
<feature type="coiled-coil region" evidence="5">
    <location>
        <begin position="601"/>
        <end position="628"/>
    </location>
</feature>
<accession>A0ABQ9ZED0</accession>
<dbReference type="InterPro" id="IPR002110">
    <property type="entry name" value="Ankyrin_rpt"/>
</dbReference>
<evidence type="ECO:0000313" key="8">
    <source>
        <dbReference type="Proteomes" id="UP001234178"/>
    </source>
</evidence>
<keyword evidence="5" id="KW-0175">Coiled coil</keyword>
<feature type="domain" description="Protein kinase" evidence="6">
    <location>
        <begin position="9"/>
        <end position="278"/>
    </location>
</feature>
<feature type="repeat" description="ANK" evidence="3">
    <location>
        <begin position="654"/>
        <end position="690"/>
    </location>
</feature>
<dbReference type="PROSITE" id="PS00108">
    <property type="entry name" value="PROTEIN_KINASE_ST"/>
    <property type="match status" value="2"/>
</dbReference>
<sequence length="903" mass="102225">MATDPSRSYDVSDPLGQGGYGSVFSGEFKGRKVAVKRVEVYNLHNDNEEKALEQLDHPNIVKLFYSEKGNNYKFFYLELCAASLDQVFLPPDNPKKYKGPPLPRYIDVCRQLASGLEHIHSKKLIHRDIKPQNILISVPSTGRDDEITIKWADFGLSKSVNERGTCSMSDVRGTKNWFAPELLKLLLDGRETIEARGSVKSDVFSLGLVFGYLFLDGKHLYGSNEFQIKENIIKKQMPMDVQEKLKECCGDEILGLMLKDDPNERITSTNIVLGLKLMEDKLSSKVRELLEKSSPDLKERIKHFSRLGFDVNAKDEYEDNDGCSAFDYLQNKDKKEMKILIERDALLGEGGFAAVFKGKFGGREVAVKRIELHKVDEREEDAMLKLEHPNIIKLLHCEKDNHFMYYALELCVASLDQLFLESDDPQKYEGPTPRQIVVFYQLAKGLAYIHSKKLIHRDIKPSNILIMKSPGKYQEIIIKWSDFGLAKSVNEKGLHSWSGVRGTRTWWAPEVLRKLINGERAEQEEFWGTVQSDVFVLGLVFGYLFLKGEHLYGSSETEIHKNISERNPVNMQNINGELRKYYEDDLLRKMLEQDPQKRITSKQVVEKLESINNKLIKKEEELRQLCKRGSSSGLIEKIKDLIQLGIDVNAKDNDGSNALHFLCENNSNSNLIDVIRLLIQLGIDVNAKDNDGSNALHYLCGNDSNSNLIDAIRLLIQLGIDVNAKNNDGSNALHFLCENNSNSNLIDAIRLLIQLGIDVNVKDDDGQNALHYLCENNSNSNLIDVIRLLIQLGIDVNAKDNDGSNALHYLCCNHSNSKLIDAIQLLILEGIDVNAKDNDGSNALHYLCRKNSNSNLIDAIRLFIQLGIPVVSDGHDARSILRRNYRINNKDKILKLLDEAALV</sequence>
<dbReference type="Pfam" id="PF13857">
    <property type="entry name" value="Ank_5"/>
    <property type="match status" value="1"/>
</dbReference>
<keyword evidence="3" id="KW-0040">ANK repeat</keyword>
<dbReference type="Gene3D" id="1.10.510.10">
    <property type="entry name" value="Transferase(Phosphotransferase) domain 1"/>
    <property type="match status" value="2"/>
</dbReference>
<feature type="binding site" evidence="4">
    <location>
        <position position="368"/>
    </location>
    <ligand>
        <name>ATP</name>
        <dbReference type="ChEBI" id="CHEBI:30616"/>
    </ligand>
</feature>
<dbReference type="SMART" id="SM00220">
    <property type="entry name" value="S_TKc"/>
    <property type="match status" value="2"/>
</dbReference>
<dbReference type="PROSITE" id="PS00107">
    <property type="entry name" value="PROTEIN_KINASE_ATP"/>
    <property type="match status" value="2"/>
</dbReference>
<feature type="repeat" description="ANK" evidence="3">
    <location>
        <begin position="802"/>
        <end position="838"/>
    </location>
</feature>
<dbReference type="SMART" id="SM00248">
    <property type="entry name" value="ANK"/>
    <property type="match status" value="6"/>
</dbReference>
<keyword evidence="8" id="KW-1185">Reference proteome</keyword>
<dbReference type="InterPro" id="IPR000719">
    <property type="entry name" value="Prot_kinase_dom"/>
</dbReference>